<dbReference type="NCBIfam" id="NF011430">
    <property type="entry name" value="PRK14861.1"/>
    <property type="match status" value="1"/>
</dbReference>
<dbReference type="Gene3D" id="1.20.5.3310">
    <property type="match status" value="1"/>
</dbReference>
<dbReference type="PANTHER" id="PTHR33162">
    <property type="entry name" value="SEC-INDEPENDENT PROTEIN TRANSLOCASE PROTEIN TATA, CHLOROPLASTIC"/>
    <property type="match status" value="1"/>
</dbReference>
<proteinExistence type="inferred from homology"/>
<name>A0A7C1JJZ0_9THEO</name>
<reference evidence="10" key="1">
    <citation type="journal article" date="2020" name="mSystems">
        <title>Genome- and Community-Level Interaction Insights into Carbon Utilization and Element Cycling Functions of Hydrothermarchaeota in Hydrothermal Sediment.</title>
        <authorList>
            <person name="Zhou Z."/>
            <person name="Liu Y."/>
            <person name="Xu W."/>
            <person name="Pan J."/>
            <person name="Luo Z.H."/>
            <person name="Li M."/>
        </authorList>
    </citation>
    <scope>NUCLEOTIDE SEQUENCE [LARGE SCALE GENOMIC DNA]</scope>
    <source>
        <strain evidence="10">SpSt-301</strain>
    </source>
</reference>
<comment type="caution">
    <text evidence="10">The sequence shown here is derived from an EMBL/GenBank/DDBJ whole genome shotgun (WGS) entry which is preliminary data.</text>
</comment>
<comment type="function">
    <text evidence="8">Part of the twin-arginine translocation (Tat) system that transports large folded proteins containing a characteristic twin-arginine motif in their signal peptide across the thylakoid membrane. Involved in delta pH-dependent protein transport required for chloroplast development, especially thylakoid membrane formation. TATC and TATB mediate precursor recognition, whereas TATA facilitates translocation.</text>
</comment>
<dbReference type="InterPro" id="IPR006312">
    <property type="entry name" value="TatA/E"/>
</dbReference>
<evidence type="ECO:0000256" key="5">
    <source>
        <dbReference type="ARBA" id="ARBA00022989"/>
    </source>
</evidence>
<evidence type="ECO:0000256" key="4">
    <source>
        <dbReference type="ARBA" id="ARBA00022927"/>
    </source>
</evidence>
<evidence type="ECO:0000256" key="8">
    <source>
        <dbReference type="ARBA" id="ARBA00025340"/>
    </source>
</evidence>
<evidence type="ECO:0000256" key="6">
    <source>
        <dbReference type="ARBA" id="ARBA00023010"/>
    </source>
</evidence>
<keyword evidence="3 9" id="KW-0812">Transmembrane</keyword>
<dbReference type="InterPro" id="IPR003369">
    <property type="entry name" value="TatA/B/E"/>
</dbReference>
<gene>
    <name evidence="9" type="primary">tatA</name>
    <name evidence="10" type="ORF">ENQ35_02930</name>
</gene>
<feature type="transmembrane region" description="Helical" evidence="9">
    <location>
        <begin position="6"/>
        <end position="22"/>
    </location>
</feature>
<dbReference type="GO" id="GO:0006886">
    <property type="term" value="P:intracellular protein transport"/>
    <property type="evidence" value="ECO:0007669"/>
    <property type="project" value="UniProtKB-ARBA"/>
</dbReference>
<dbReference type="GO" id="GO:0008320">
    <property type="term" value="F:protein transmembrane transporter activity"/>
    <property type="evidence" value="ECO:0007669"/>
    <property type="project" value="UniProtKB-UniRule"/>
</dbReference>
<protein>
    <recommendedName>
        <fullName evidence="9">Sec-independent protein translocase protein TatA</fullName>
    </recommendedName>
</protein>
<dbReference type="AlphaFoldDB" id="A0A7C1JJZ0"/>
<evidence type="ECO:0000256" key="3">
    <source>
        <dbReference type="ARBA" id="ARBA00022692"/>
    </source>
</evidence>
<evidence type="ECO:0000256" key="9">
    <source>
        <dbReference type="HAMAP-Rule" id="MF_00236"/>
    </source>
</evidence>
<evidence type="ECO:0000256" key="1">
    <source>
        <dbReference type="ARBA" id="ARBA00004167"/>
    </source>
</evidence>
<dbReference type="GO" id="GO:0043953">
    <property type="term" value="P:protein transport by the Tat complex"/>
    <property type="evidence" value="ECO:0007669"/>
    <property type="project" value="UniProtKB-UniRule"/>
</dbReference>
<dbReference type="HAMAP" id="MF_00236">
    <property type="entry name" value="TatA_E"/>
    <property type="match status" value="1"/>
</dbReference>
<dbReference type="EMBL" id="DSMV01000177">
    <property type="protein sequence ID" value="HDW51676.1"/>
    <property type="molecule type" value="Genomic_DNA"/>
</dbReference>
<keyword evidence="4 9" id="KW-0653">Protein transport</keyword>
<comment type="function">
    <text evidence="9">Part of the twin-arginine translocation (Tat) system that transports large folded proteins containing a characteristic twin-arginine motif in their signal peptide across membranes. TatA could form the protein-conducting channel of the Tat system.</text>
</comment>
<evidence type="ECO:0000256" key="2">
    <source>
        <dbReference type="ARBA" id="ARBA00022448"/>
    </source>
</evidence>
<evidence type="ECO:0000313" key="10">
    <source>
        <dbReference type="EMBL" id="HDW51676.1"/>
    </source>
</evidence>
<comment type="similarity">
    <text evidence="9">Belongs to the TatA/E family.</text>
</comment>
<dbReference type="Pfam" id="PF02416">
    <property type="entry name" value="TatA_B_E"/>
    <property type="match status" value="1"/>
</dbReference>
<dbReference type="PRINTS" id="PR01506">
    <property type="entry name" value="TATBPROTEIN"/>
</dbReference>
<keyword evidence="6 9" id="KW-0811">Translocation</keyword>
<dbReference type="PANTHER" id="PTHR33162:SF1">
    <property type="entry name" value="SEC-INDEPENDENT PROTEIN TRANSLOCASE PROTEIN TATA, CHLOROPLASTIC"/>
    <property type="match status" value="1"/>
</dbReference>
<comment type="subcellular location">
    <subcellularLocation>
        <location evidence="9">Cell membrane</location>
        <topology evidence="9">Single-pass membrane protein</topology>
    </subcellularLocation>
    <subcellularLocation>
        <location evidence="1">Membrane</location>
        <topology evidence="1">Single-pass membrane protein</topology>
    </subcellularLocation>
</comment>
<dbReference type="NCBIfam" id="TIGR01411">
    <property type="entry name" value="tatAE"/>
    <property type="match status" value="1"/>
</dbReference>
<dbReference type="GO" id="GO:0033281">
    <property type="term" value="C:TAT protein transport complex"/>
    <property type="evidence" value="ECO:0007669"/>
    <property type="project" value="UniProtKB-UniRule"/>
</dbReference>
<accession>A0A7C1JJZ0</accession>
<keyword evidence="5 9" id="KW-1133">Transmembrane helix</keyword>
<keyword evidence="2 9" id="KW-0813">Transport</keyword>
<organism evidence="10">
    <name type="scientific">Ammonifex degensii</name>
    <dbReference type="NCBI Taxonomy" id="42838"/>
    <lineage>
        <taxon>Bacteria</taxon>
        <taxon>Bacillati</taxon>
        <taxon>Bacillota</taxon>
        <taxon>Clostridia</taxon>
        <taxon>Thermoanaerobacterales</taxon>
        <taxon>Thermoanaerobacteraceae</taxon>
        <taxon>Ammonifex</taxon>
    </lineage>
</organism>
<keyword evidence="9" id="KW-1003">Cell membrane</keyword>
<sequence>MFERFGFPELVLIFVIALLIFGPSKLPEVGRSLGKTIFEFRRSTREIAGDLVAAAENVKKEVEEVKKEVKER</sequence>
<comment type="subunit">
    <text evidence="9">Forms a complex with TatC.</text>
</comment>
<keyword evidence="7 9" id="KW-0472">Membrane</keyword>
<evidence type="ECO:0000256" key="7">
    <source>
        <dbReference type="ARBA" id="ARBA00023136"/>
    </source>
</evidence>